<dbReference type="EMBL" id="GL377572">
    <property type="protein sequence ID" value="EFJ32417.1"/>
    <property type="molecule type" value="Genomic_DNA"/>
</dbReference>
<evidence type="ECO:0008006" key="10">
    <source>
        <dbReference type="Google" id="ProtNLM"/>
    </source>
</evidence>
<dbReference type="KEGG" id="smo:SELMODRAFT_230903"/>
<evidence type="ECO:0000256" key="3">
    <source>
        <dbReference type="ARBA" id="ARBA00022448"/>
    </source>
</evidence>
<dbReference type="SUPFAM" id="SSF103481">
    <property type="entry name" value="Multidrug resistance efflux transporter EmrE"/>
    <property type="match status" value="1"/>
</dbReference>
<dbReference type="Pfam" id="PF06027">
    <property type="entry name" value="SLC35F"/>
    <property type="match status" value="1"/>
</dbReference>
<keyword evidence="3" id="KW-0813">Transport</keyword>
<dbReference type="Proteomes" id="UP000001514">
    <property type="component" value="Unassembled WGS sequence"/>
</dbReference>
<keyword evidence="9" id="KW-1185">Reference proteome</keyword>
<sequence>MLRATWNWIVGLVCVVLVAVIWIAASFVVQSVVDSGISPFLIAYICNSLFMVYIPIVELVWWIKRRYAARKTREAASKNHVLTNAEKAKLLETGAGSDIEIDESSSSTARRLLSRRETAKISALICPVWFFAQFTFNLSLKYTTVTSNTVLSSTSTLFTFIASVMFLNETFTVLKIVSVVLCMAGSAVVAFGDSESLQKDSAPHPVVGDMVCLLSAMLYACYTSLIRKKFPDENSSAEEVSTALFLGYLGLFNALIFCPVVVLLHFTGLEPIHRLTATQWELIVGKGMLDNVLSDYLWAEAVLLTSTTVATAGLTLQVPIAAVVDSLRGHAPGTVNVVGAVAVLAGFFGINQPENCCSTQRKAAPGEEAPRMEYSWTLVVLEKRYTRLFL</sequence>
<evidence type="ECO:0000313" key="8">
    <source>
        <dbReference type="EMBL" id="EFJ32417.1"/>
    </source>
</evidence>
<dbReference type="HOGENOM" id="CLU_026578_2_2_1"/>
<comment type="similarity">
    <text evidence="2">Belongs to the SLC35F solute transporter family.</text>
</comment>
<dbReference type="InParanoid" id="D8R534"/>
<feature type="transmembrane region" description="Helical" evidence="7">
    <location>
        <begin position="331"/>
        <end position="350"/>
    </location>
</feature>
<evidence type="ECO:0000256" key="2">
    <source>
        <dbReference type="ARBA" id="ARBA00007863"/>
    </source>
</evidence>
<feature type="transmembrane region" description="Helical" evidence="7">
    <location>
        <begin position="204"/>
        <end position="222"/>
    </location>
</feature>
<keyword evidence="6 7" id="KW-0472">Membrane</keyword>
<dbReference type="eggNOG" id="KOG2765">
    <property type="taxonomic scope" value="Eukaryota"/>
</dbReference>
<accession>D8R534</accession>
<dbReference type="GO" id="GO:0016020">
    <property type="term" value="C:membrane"/>
    <property type="evidence" value="ECO:0007669"/>
    <property type="project" value="UniProtKB-SubCell"/>
</dbReference>
<dbReference type="InterPro" id="IPR037185">
    <property type="entry name" value="EmrE-like"/>
</dbReference>
<organism evidence="9">
    <name type="scientific">Selaginella moellendorffii</name>
    <name type="common">Spikemoss</name>
    <dbReference type="NCBI Taxonomy" id="88036"/>
    <lineage>
        <taxon>Eukaryota</taxon>
        <taxon>Viridiplantae</taxon>
        <taxon>Streptophyta</taxon>
        <taxon>Embryophyta</taxon>
        <taxon>Tracheophyta</taxon>
        <taxon>Lycopodiopsida</taxon>
        <taxon>Selaginellales</taxon>
        <taxon>Selaginellaceae</taxon>
        <taxon>Selaginella</taxon>
    </lineage>
</organism>
<evidence type="ECO:0000256" key="6">
    <source>
        <dbReference type="ARBA" id="ARBA00023136"/>
    </source>
</evidence>
<feature type="transmembrane region" description="Helical" evidence="7">
    <location>
        <begin position="243"/>
        <end position="266"/>
    </location>
</feature>
<dbReference type="Gene3D" id="1.10.3730.20">
    <property type="match status" value="1"/>
</dbReference>
<name>D8R534_SELML</name>
<dbReference type="PANTHER" id="PTHR23051:SF0">
    <property type="entry name" value="SOLUTE CARRIER FAMILY 35 MEMBER F5"/>
    <property type="match status" value="1"/>
</dbReference>
<feature type="transmembrane region" description="Helical" evidence="7">
    <location>
        <begin position="173"/>
        <end position="192"/>
    </location>
</feature>
<evidence type="ECO:0000313" key="9">
    <source>
        <dbReference type="Proteomes" id="UP000001514"/>
    </source>
</evidence>
<feature type="transmembrane region" description="Helical" evidence="7">
    <location>
        <begin position="41"/>
        <end position="63"/>
    </location>
</feature>
<dbReference type="FunCoup" id="D8R534">
    <property type="interactions" value="672"/>
</dbReference>
<dbReference type="Gramene" id="EFJ32417">
    <property type="protein sequence ID" value="EFJ32417"/>
    <property type="gene ID" value="SELMODRAFT_230903"/>
</dbReference>
<evidence type="ECO:0000256" key="7">
    <source>
        <dbReference type="SAM" id="Phobius"/>
    </source>
</evidence>
<reference evidence="8 9" key="1">
    <citation type="journal article" date="2011" name="Science">
        <title>The Selaginella genome identifies genetic changes associated with the evolution of vascular plants.</title>
        <authorList>
            <person name="Banks J.A."/>
            <person name="Nishiyama T."/>
            <person name="Hasebe M."/>
            <person name="Bowman J.L."/>
            <person name="Gribskov M."/>
            <person name="dePamphilis C."/>
            <person name="Albert V.A."/>
            <person name="Aono N."/>
            <person name="Aoyama T."/>
            <person name="Ambrose B.A."/>
            <person name="Ashton N.W."/>
            <person name="Axtell M.J."/>
            <person name="Barker E."/>
            <person name="Barker M.S."/>
            <person name="Bennetzen J.L."/>
            <person name="Bonawitz N.D."/>
            <person name="Chapple C."/>
            <person name="Cheng C."/>
            <person name="Correa L.G."/>
            <person name="Dacre M."/>
            <person name="DeBarry J."/>
            <person name="Dreyer I."/>
            <person name="Elias M."/>
            <person name="Engstrom E.M."/>
            <person name="Estelle M."/>
            <person name="Feng L."/>
            <person name="Finet C."/>
            <person name="Floyd S.K."/>
            <person name="Frommer W.B."/>
            <person name="Fujita T."/>
            <person name="Gramzow L."/>
            <person name="Gutensohn M."/>
            <person name="Harholt J."/>
            <person name="Hattori M."/>
            <person name="Heyl A."/>
            <person name="Hirai T."/>
            <person name="Hiwatashi Y."/>
            <person name="Ishikawa M."/>
            <person name="Iwata M."/>
            <person name="Karol K.G."/>
            <person name="Koehler B."/>
            <person name="Kolukisaoglu U."/>
            <person name="Kubo M."/>
            <person name="Kurata T."/>
            <person name="Lalonde S."/>
            <person name="Li K."/>
            <person name="Li Y."/>
            <person name="Litt A."/>
            <person name="Lyons E."/>
            <person name="Manning G."/>
            <person name="Maruyama T."/>
            <person name="Michael T.P."/>
            <person name="Mikami K."/>
            <person name="Miyazaki S."/>
            <person name="Morinaga S."/>
            <person name="Murata T."/>
            <person name="Mueller-Roeber B."/>
            <person name="Nelson D.R."/>
            <person name="Obara M."/>
            <person name="Oguri Y."/>
            <person name="Olmstead R.G."/>
            <person name="Onodera N."/>
            <person name="Petersen B.L."/>
            <person name="Pils B."/>
            <person name="Prigge M."/>
            <person name="Rensing S.A."/>
            <person name="Riano-Pachon D.M."/>
            <person name="Roberts A.W."/>
            <person name="Sato Y."/>
            <person name="Scheller H.V."/>
            <person name="Schulz B."/>
            <person name="Schulz C."/>
            <person name="Shakirov E.V."/>
            <person name="Shibagaki N."/>
            <person name="Shinohara N."/>
            <person name="Shippen D.E."/>
            <person name="Soerensen I."/>
            <person name="Sotooka R."/>
            <person name="Sugimoto N."/>
            <person name="Sugita M."/>
            <person name="Sumikawa N."/>
            <person name="Tanurdzic M."/>
            <person name="Theissen G."/>
            <person name="Ulvskov P."/>
            <person name="Wakazuki S."/>
            <person name="Weng J.K."/>
            <person name="Willats W.W."/>
            <person name="Wipf D."/>
            <person name="Wolf P.G."/>
            <person name="Yang L."/>
            <person name="Zimmer A.D."/>
            <person name="Zhu Q."/>
            <person name="Mitros T."/>
            <person name="Hellsten U."/>
            <person name="Loque D."/>
            <person name="Otillar R."/>
            <person name="Salamov A."/>
            <person name="Schmutz J."/>
            <person name="Shapiro H."/>
            <person name="Lindquist E."/>
            <person name="Lucas S."/>
            <person name="Rokhsar D."/>
            <person name="Grigoriev I.V."/>
        </authorList>
    </citation>
    <scope>NUCLEOTIDE SEQUENCE [LARGE SCALE GENOMIC DNA]</scope>
</reference>
<feature type="transmembrane region" description="Helical" evidence="7">
    <location>
        <begin position="7"/>
        <end position="29"/>
    </location>
</feature>
<evidence type="ECO:0000256" key="4">
    <source>
        <dbReference type="ARBA" id="ARBA00022692"/>
    </source>
</evidence>
<keyword evidence="5 7" id="KW-1133">Transmembrane helix</keyword>
<feature type="transmembrane region" description="Helical" evidence="7">
    <location>
        <begin position="121"/>
        <end position="140"/>
    </location>
</feature>
<gene>
    <name evidence="8" type="ORF">SELMODRAFT_230903</name>
</gene>
<keyword evidence="4 7" id="KW-0812">Transmembrane</keyword>
<dbReference type="OMA" id="IPSEMFC"/>
<evidence type="ECO:0000256" key="5">
    <source>
        <dbReference type="ARBA" id="ARBA00022989"/>
    </source>
</evidence>
<dbReference type="AlphaFoldDB" id="D8R534"/>
<protein>
    <recommendedName>
        <fullName evidence="10">EamA domain-containing protein</fullName>
    </recommendedName>
</protein>
<dbReference type="InterPro" id="IPR009262">
    <property type="entry name" value="SLC35_F1/F2/F6"/>
</dbReference>
<dbReference type="GO" id="GO:0022857">
    <property type="term" value="F:transmembrane transporter activity"/>
    <property type="evidence" value="ECO:0007669"/>
    <property type="project" value="InterPro"/>
</dbReference>
<feature type="transmembrane region" description="Helical" evidence="7">
    <location>
        <begin position="146"/>
        <end position="166"/>
    </location>
</feature>
<comment type="subcellular location">
    <subcellularLocation>
        <location evidence="1">Membrane</location>
        <topology evidence="1">Multi-pass membrane protein</topology>
    </subcellularLocation>
</comment>
<dbReference type="PANTHER" id="PTHR23051">
    <property type="entry name" value="SOLUTE CARRIER FAMILY 35, MEMBER F5"/>
    <property type="match status" value="1"/>
</dbReference>
<proteinExistence type="inferred from homology"/>
<evidence type="ECO:0000256" key="1">
    <source>
        <dbReference type="ARBA" id="ARBA00004141"/>
    </source>
</evidence>